<evidence type="ECO:0000313" key="2">
    <source>
        <dbReference type="EMBL" id="EHQ25464.1"/>
    </source>
</evidence>
<feature type="region of interest" description="Disordered" evidence="1">
    <location>
        <begin position="58"/>
        <end position="84"/>
    </location>
</feature>
<keyword evidence="3" id="KW-1185">Reference proteome</keyword>
<evidence type="ECO:0000256" key="1">
    <source>
        <dbReference type="SAM" id="MobiDB-lite"/>
    </source>
</evidence>
<feature type="region of interest" description="Disordered" evidence="1">
    <location>
        <begin position="18"/>
        <end position="45"/>
    </location>
</feature>
<dbReference type="EMBL" id="CM001403">
    <property type="protein sequence ID" value="EHQ25464.1"/>
    <property type="molecule type" value="Genomic_DNA"/>
</dbReference>
<proteinExistence type="predicted"/>
<reference evidence="2" key="1">
    <citation type="submission" date="2011-09" db="EMBL/GenBank/DDBJ databases">
        <title>The permanent draft genome of Mucilaginibacter paludis DSM 18603.</title>
        <authorList>
            <consortium name="US DOE Joint Genome Institute (JGI-PGF)"/>
            <person name="Lucas S."/>
            <person name="Han J."/>
            <person name="Lapidus A."/>
            <person name="Bruce D."/>
            <person name="Goodwin L."/>
            <person name="Pitluck S."/>
            <person name="Peters L."/>
            <person name="Kyrpides N."/>
            <person name="Mavromatis K."/>
            <person name="Ivanova N."/>
            <person name="Mikhailova N."/>
            <person name="Held B."/>
            <person name="Detter J.C."/>
            <person name="Tapia R."/>
            <person name="Han C."/>
            <person name="Land M."/>
            <person name="Hauser L."/>
            <person name="Markowitz V."/>
            <person name="Cheng J.-F."/>
            <person name="Hugenholtz P."/>
            <person name="Woyke T."/>
            <person name="Wu D."/>
            <person name="Tindall B."/>
            <person name="Brambilla E."/>
            <person name="Klenk H.-P."/>
            <person name="Eisen J.A."/>
        </authorList>
    </citation>
    <scope>NUCLEOTIDE SEQUENCE [LARGE SCALE GENOMIC DNA]</scope>
    <source>
        <strain evidence="2">DSM 18603</strain>
    </source>
</reference>
<gene>
    <name evidence="2" type="ORF">Mucpa_1302</name>
</gene>
<dbReference type="AlphaFoldDB" id="H1YHD0"/>
<organism evidence="2 3">
    <name type="scientific">Mucilaginibacter paludis DSM 18603</name>
    <dbReference type="NCBI Taxonomy" id="714943"/>
    <lineage>
        <taxon>Bacteria</taxon>
        <taxon>Pseudomonadati</taxon>
        <taxon>Bacteroidota</taxon>
        <taxon>Sphingobacteriia</taxon>
        <taxon>Sphingobacteriales</taxon>
        <taxon>Sphingobacteriaceae</taxon>
        <taxon>Mucilaginibacter</taxon>
    </lineage>
</organism>
<feature type="compositionally biased region" description="Basic and acidic residues" evidence="1">
    <location>
        <begin position="33"/>
        <end position="45"/>
    </location>
</feature>
<accession>H1YHD0</accession>
<dbReference type="HOGENOM" id="CLU_2523910_0_0_10"/>
<name>H1YHD0_9SPHI</name>
<dbReference type="STRING" id="714943.Mucpa_1302"/>
<evidence type="ECO:0000313" key="3">
    <source>
        <dbReference type="Proteomes" id="UP000002774"/>
    </source>
</evidence>
<dbReference type="Proteomes" id="UP000002774">
    <property type="component" value="Chromosome"/>
</dbReference>
<feature type="compositionally biased region" description="Polar residues" evidence="1">
    <location>
        <begin position="18"/>
        <end position="32"/>
    </location>
</feature>
<sequence length="84" mass="9238">MFAYNKTSKSFATTVPLANTLHPTSSPLIINSDSHEKPKDNNRPETPKIQWHIVAENQTHPPGTAPENPAAIKNFRATGKVPTH</sequence>
<protein>
    <submittedName>
        <fullName evidence="2">Uncharacterized protein</fullName>
    </submittedName>
</protein>